<dbReference type="PANTHER" id="PTHR30572:SF4">
    <property type="entry name" value="ABC TRANSPORTER PERMEASE YTRF"/>
    <property type="match status" value="1"/>
</dbReference>
<feature type="compositionally biased region" description="Basic and acidic residues" evidence="7">
    <location>
        <begin position="34"/>
        <end position="46"/>
    </location>
</feature>
<feature type="transmembrane region" description="Helical" evidence="8">
    <location>
        <begin position="510"/>
        <end position="533"/>
    </location>
</feature>
<feature type="region of interest" description="Disordered" evidence="7">
    <location>
        <begin position="1"/>
        <end position="51"/>
    </location>
</feature>
<feature type="region of interest" description="Disordered" evidence="7">
    <location>
        <begin position="72"/>
        <end position="119"/>
    </location>
</feature>
<dbReference type="InterPro" id="IPR003838">
    <property type="entry name" value="ABC3_permease_C"/>
</dbReference>
<protein>
    <recommendedName>
        <fullName evidence="13">FtsX-like permease family protein</fullName>
    </recommendedName>
</protein>
<keyword evidence="2" id="KW-1003">Cell membrane</keyword>
<keyword evidence="12" id="KW-1185">Reference proteome</keyword>
<evidence type="ECO:0000256" key="3">
    <source>
        <dbReference type="ARBA" id="ARBA00022692"/>
    </source>
</evidence>
<keyword evidence="3 8" id="KW-0812">Transmembrane</keyword>
<keyword evidence="5 8" id="KW-0472">Membrane</keyword>
<evidence type="ECO:0000256" key="4">
    <source>
        <dbReference type="ARBA" id="ARBA00022989"/>
    </source>
</evidence>
<accession>A0ABP9R4L1</accession>
<dbReference type="EMBL" id="BAABJP010000048">
    <property type="protein sequence ID" value="GAA5171366.1"/>
    <property type="molecule type" value="Genomic_DNA"/>
</dbReference>
<evidence type="ECO:0000256" key="1">
    <source>
        <dbReference type="ARBA" id="ARBA00004651"/>
    </source>
</evidence>
<feature type="domain" description="MacB-like periplasmic core" evidence="10">
    <location>
        <begin position="200"/>
        <end position="420"/>
    </location>
</feature>
<gene>
    <name evidence="11" type="ORF">GCM10023321_69810</name>
</gene>
<evidence type="ECO:0000256" key="6">
    <source>
        <dbReference type="ARBA" id="ARBA00038076"/>
    </source>
</evidence>
<evidence type="ECO:0000259" key="10">
    <source>
        <dbReference type="Pfam" id="PF12704"/>
    </source>
</evidence>
<evidence type="ECO:0000256" key="2">
    <source>
        <dbReference type="ARBA" id="ARBA00022475"/>
    </source>
</evidence>
<dbReference type="InterPro" id="IPR025857">
    <property type="entry name" value="MacB_PCD"/>
</dbReference>
<evidence type="ECO:0000256" key="8">
    <source>
        <dbReference type="SAM" id="Phobius"/>
    </source>
</evidence>
<dbReference type="Proteomes" id="UP001428817">
    <property type="component" value="Unassembled WGS sequence"/>
</dbReference>
<feature type="compositionally biased region" description="Low complexity" evidence="7">
    <location>
        <begin position="89"/>
        <end position="99"/>
    </location>
</feature>
<comment type="caution">
    <text evidence="11">The sequence shown here is derived from an EMBL/GenBank/DDBJ whole genome shotgun (WGS) entry which is preliminary data.</text>
</comment>
<comment type="subcellular location">
    <subcellularLocation>
        <location evidence="1">Cell membrane</location>
        <topology evidence="1">Multi-pass membrane protein</topology>
    </subcellularLocation>
</comment>
<feature type="compositionally biased region" description="Basic and acidic residues" evidence="7">
    <location>
        <begin position="104"/>
        <end position="119"/>
    </location>
</feature>
<proteinExistence type="inferred from homology"/>
<evidence type="ECO:0000259" key="9">
    <source>
        <dbReference type="Pfam" id="PF02687"/>
    </source>
</evidence>
<evidence type="ECO:0000256" key="7">
    <source>
        <dbReference type="SAM" id="MobiDB-lite"/>
    </source>
</evidence>
<evidence type="ECO:0000313" key="11">
    <source>
        <dbReference type="EMBL" id="GAA5171366.1"/>
    </source>
</evidence>
<dbReference type="InterPro" id="IPR050250">
    <property type="entry name" value="Macrolide_Exporter_MacB"/>
</dbReference>
<name>A0ABP9R4L1_9PSEU</name>
<dbReference type="Pfam" id="PF12704">
    <property type="entry name" value="MacB_PCD"/>
    <property type="match status" value="1"/>
</dbReference>
<evidence type="ECO:0008006" key="13">
    <source>
        <dbReference type="Google" id="ProtNLM"/>
    </source>
</evidence>
<feature type="transmembrane region" description="Helical" evidence="8">
    <location>
        <begin position="454"/>
        <end position="482"/>
    </location>
</feature>
<sequence length="587" mass="62684">MRRDEASGWTARRSGSPAPEQGSAVSLPAPPRAPEPRPRETHRRLVPEPTSWWFRWSNRPHASRGIRKARFTAAPPPSQPEWLLPPSPAGSVPAPSPAGRRLRRTAEPRESLNPRRTEKIERRLRAAQERRAAAAALSGMPIPAEAVLPGDDANLWRRAVLTIRATRRGEVRSNSGRVAGQMQEALAAACHSLANNRLRSLLTTTGIIVGVAAVIVLVALGDGMKADFDKEFSRLANQITVTAAKGSVPDGRQPRDLTDRDVQALSDPRQAPDIVDISPAVVASVVLAAGQAKSKASLVGASANYLDLVDRHTDAGRWFTPEEIDNGTRAVVLGPEAVNLLWGYDTPHQDVVGKTVRLSTTNFKVHGVLESNGQDDNLAIVPLDAARTSLVGDNGGKLDLIILKSGSVDTVEDAAGQATDILMARHNIDDPASRDFNVKTFTDWIEKSTRSIKFLAMFIVAVAAISLFVGGVGVANIMLVSVTERTREIGIRKAVGAKTTAIMRQFLSEAVVLTGLGGLVGALLGVALTYLAGAVLPDFDEELPAPILSPGPVLVAFAVSLVIGVLAGGYPAHRAARLRPIQALRFE</sequence>
<organism evidence="11 12">
    <name type="scientific">Pseudonocardia eucalypti</name>
    <dbReference type="NCBI Taxonomy" id="648755"/>
    <lineage>
        <taxon>Bacteria</taxon>
        <taxon>Bacillati</taxon>
        <taxon>Actinomycetota</taxon>
        <taxon>Actinomycetes</taxon>
        <taxon>Pseudonocardiales</taxon>
        <taxon>Pseudonocardiaceae</taxon>
        <taxon>Pseudonocardia</taxon>
    </lineage>
</organism>
<reference evidence="12" key="1">
    <citation type="journal article" date="2019" name="Int. J. Syst. Evol. Microbiol.">
        <title>The Global Catalogue of Microorganisms (GCM) 10K type strain sequencing project: providing services to taxonomists for standard genome sequencing and annotation.</title>
        <authorList>
            <consortium name="The Broad Institute Genomics Platform"/>
            <consortium name="The Broad Institute Genome Sequencing Center for Infectious Disease"/>
            <person name="Wu L."/>
            <person name="Ma J."/>
        </authorList>
    </citation>
    <scope>NUCLEOTIDE SEQUENCE [LARGE SCALE GENOMIC DNA]</scope>
    <source>
        <strain evidence="12">JCM 18303</strain>
    </source>
</reference>
<feature type="domain" description="ABC3 transporter permease C-terminal" evidence="9">
    <location>
        <begin position="461"/>
        <end position="578"/>
    </location>
</feature>
<comment type="similarity">
    <text evidence="6">Belongs to the ABC-4 integral membrane protein family.</text>
</comment>
<dbReference type="Pfam" id="PF02687">
    <property type="entry name" value="FtsX"/>
    <property type="match status" value="1"/>
</dbReference>
<feature type="transmembrane region" description="Helical" evidence="8">
    <location>
        <begin position="553"/>
        <end position="572"/>
    </location>
</feature>
<feature type="compositionally biased region" description="Pro residues" evidence="7">
    <location>
        <begin position="74"/>
        <end position="88"/>
    </location>
</feature>
<evidence type="ECO:0000256" key="5">
    <source>
        <dbReference type="ARBA" id="ARBA00023136"/>
    </source>
</evidence>
<feature type="transmembrane region" description="Helical" evidence="8">
    <location>
        <begin position="201"/>
        <end position="220"/>
    </location>
</feature>
<keyword evidence="4 8" id="KW-1133">Transmembrane helix</keyword>
<dbReference type="PANTHER" id="PTHR30572">
    <property type="entry name" value="MEMBRANE COMPONENT OF TRANSPORTER-RELATED"/>
    <property type="match status" value="1"/>
</dbReference>
<evidence type="ECO:0000313" key="12">
    <source>
        <dbReference type="Proteomes" id="UP001428817"/>
    </source>
</evidence>